<evidence type="ECO:0000313" key="13">
    <source>
        <dbReference type="Proteomes" id="UP000016412"/>
    </source>
</evidence>
<feature type="region of interest" description="Disordered" evidence="10">
    <location>
        <begin position="1"/>
        <end position="22"/>
    </location>
</feature>
<dbReference type="InterPro" id="IPR036920">
    <property type="entry name" value="Ribosomal_uL16_sf"/>
</dbReference>
<dbReference type="GO" id="GO:0003735">
    <property type="term" value="F:structural constituent of ribosome"/>
    <property type="evidence" value="ECO:0007669"/>
    <property type="project" value="InterPro"/>
</dbReference>
<comment type="subunit">
    <text evidence="7 9">Part of the 50S ribosomal subunit.</text>
</comment>
<evidence type="ECO:0000256" key="6">
    <source>
        <dbReference type="ARBA" id="ARBA00035198"/>
    </source>
</evidence>
<dbReference type="GO" id="GO:0022625">
    <property type="term" value="C:cytosolic large ribosomal subunit"/>
    <property type="evidence" value="ECO:0007669"/>
    <property type="project" value="TreeGrafter"/>
</dbReference>
<dbReference type="InterPro" id="IPR016180">
    <property type="entry name" value="Ribosomal_uL16_dom"/>
</dbReference>
<sequence length="139" mass="15454">MPLSPKRVLHRKVQRGREKGNATRNNHIDFGDIALVATEPTWLKATVIEACRVAINRELSRKGKVWIRVFPDKPVSKKPAEVRMGKGKGAPEFWAAVIKPGMILFEIGGVDVKQAHRALELAQSKLPILTKIAYKPVTA</sequence>
<dbReference type="Pfam" id="PF00252">
    <property type="entry name" value="Ribosomal_L16"/>
    <property type="match status" value="1"/>
</dbReference>
<name>U1GT35_TRESO</name>
<dbReference type="RefSeq" id="WP_021331286.1">
    <property type="nucleotide sequence ID" value="NZ_AUZJ01000058.1"/>
</dbReference>
<evidence type="ECO:0000256" key="7">
    <source>
        <dbReference type="HAMAP-Rule" id="MF_01342"/>
    </source>
</evidence>
<dbReference type="EMBL" id="AVQI01000022">
    <property type="protein sequence ID" value="ERK04392.1"/>
    <property type="molecule type" value="Genomic_DNA"/>
</dbReference>
<dbReference type="AlphaFoldDB" id="U1GT35"/>
<keyword evidence="4 7" id="KW-0689">Ribosomal protein</keyword>
<dbReference type="STRING" id="1125725.HMPREF1325_0953"/>
<evidence type="ECO:0000256" key="4">
    <source>
        <dbReference type="ARBA" id="ARBA00022980"/>
    </source>
</evidence>
<evidence type="ECO:0000256" key="10">
    <source>
        <dbReference type="SAM" id="MobiDB-lite"/>
    </source>
</evidence>
<keyword evidence="5 7" id="KW-0687">Ribonucleoprotein</keyword>
<dbReference type="NCBIfam" id="TIGR01164">
    <property type="entry name" value="rplP_bact"/>
    <property type="match status" value="1"/>
</dbReference>
<keyword evidence="14" id="KW-1185">Reference proteome</keyword>
<dbReference type="GO" id="GO:0019843">
    <property type="term" value="F:rRNA binding"/>
    <property type="evidence" value="ECO:0007669"/>
    <property type="project" value="UniProtKB-UniRule"/>
</dbReference>
<dbReference type="PANTHER" id="PTHR12220">
    <property type="entry name" value="50S/60S RIBOSOMAL PROTEIN L16"/>
    <property type="match status" value="1"/>
</dbReference>
<dbReference type="Proteomes" id="UP000016412">
    <property type="component" value="Unassembled WGS sequence"/>
</dbReference>
<evidence type="ECO:0000313" key="12">
    <source>
        <dbReference type="EMBL" id="ERK04392.1"/>
    </source>
</evidence>
<dbReference type="eggNOG" id="COG0197">
    <property type="taxonomic scope" value="Bacteria"/>
</dbReference>
<evidence type="ECO:0000256" key="3">
    <source>
        <dbReference type="ARBA" id="ARBA00022730"/>
    </source>
</evidence>
<dbReference type="FunFam" id="3.90.1170.10:FF:000001">
    <property type="entry name" value="50S ribosomal protein L16"/>
    <property type="match status" value="1"/>
</dbReference>
<comment type="function">
    <text evidence="7 9">Binds 23S rRNA and is also seen to make contacts with the A and possibly P site tRNAs.</text>
</comment>
<keyword evidence="7 9" id="KW-0694">RNA-binding</keyword>
<dbReference type="PATRIC" id="fig|1125725.3.peg.2274"/>
<accession>U1GT35</accession>
<gene>
    <name evidence="7 11" type="primary">rplP</name>
    <name evidence="12" type="ORF">HMPREF0860_1719</name>
    <name evidence="11" type="ORF">HMPREF1325_0953</name>
</gene>
<keyword evidence="2 7" id="KW-0820">tRNA-binding</keyword>
<dbReference type="PANTHER" id="PTHR12220:SF13">
    <property type="entry name" value="LARGE RIBOSOMAL SUBUNIT PROTEIN UL16M"/>
    <property type="match status" value="1"/>
</dbReference>
<evidence type="ECO:0000256" key="2">
    <source>
        <dbReference type="ARBA" id="ARBA00022555"/>
    </source>
</evidence>
<dbReference type="PROSITE" id="PS00701">
    <property type="entry name" value="RIBOSOMAL_L16_2"/>
    <property type="match status" value="1"/>
</dbReference>
<comment type="caution">
    <text evidence="11">The sequence shown here is derived from an EMBL/GenBank/DDBJ whole genome shotgun (WGS) entry which is preliminary data.</text>
</comment>
<evidence type="ECO:0000313" key="14">
    <source>
        <dbReference type="Proteomes" id="UP000016646"/>
    </source>
</evidence>
<comment type="similarity">
    <text evidence="1 7 8">Belongs to the universal ribosomal protein uL16 family.</text>
</comment>
<dbReference type="Gene3D" id="3.90.1170.10">
    <property type="entry name" value="Ribosomal protein L10e/L16"/>
    <property type="match status" value="1"/>
</dbReference>
<dbReference type="InterPro" id="IPR020798">
    <property type="entry name" value="Ribosomal_uL16_CS"/>
</dbReference>
<evidence type="ECO:0000256" key="1">
    <source>
        <dbReference type="ARBA" id="ARBA00008931"/>
    </source>
</evidence>
<dbReference type="CDD" id="cd01433">
    <property type="entry name" value="Ribosomal_L16_L10e"/>
    <property type="match status" value="1"/>
</dbReference>
<dbReference type="PRINTS" id="PR00060">
    <property type="entry name" value="RIBOSOMALL16"/>
</dbReference>
<dbReference type="EMBL" id="AUZJ01000058">
    <property type="protein sequence ID" value="ERF59809.1"/>
    <property type="molecule type" value="Genomic_DNA"/>
</dbReference>
<evidence type="ECO:0000256" key="5">
    <source>
        <dbReference type="ARBA" id="ARBA00023274"/>
    </source>
</evidence>
<evidence type="ECO:0000256" key="8">
    <source>
        <dbReference type="RuleBase" id="RU004413"/>
    </source>
</evidence>
<evidence type="ECO:0000313" key="11">
    <source>
        <dbReference type="EMBL" id="ERF59809.1"/>
    </source>
</evidence>
<evidence type="ECO:0000256" key="9">
    <source>
        <dbReference type="RuleBase" id="RU004414"/>
    </source>
</evidence>
<dbReference type="GO" id="GO:0006412">
    <property type="term" value="P:translation"/>
    <property type="evidence" value="ECO:0007669"/>
    <property type="project" value="UniProtKB-UniRule"/>
</dbReference>
<proteinExistence type="inferred from homology"/>
<dbReference type="Proteomes" id="UP000016646">
    <property type="component" value="Unassembled WGS sequence"/>
</dbReference>
<protein>
    <recommendedName>
        <fullName evidence="6 7">Large ribosomal subunit protein uL16</fullName>
    </recommendedName>
</protein>
<organism evidence="11 13">
    <name type="scientific">Treponema socranskii subsp. socranskii VPI DR56BR1116 = ATCC 35536</name>
    <dbReference type="NCBI Taxonomy" id="1125725"/>
    <lineage>
        <taxon>Bacteria</taxon>
        <taxon>Pseudomonadati</taxon>
        <taxon>Spirochaetota</taxon>
        <taxon>Spirochaetia</taxon>
        <taxon>Spirochaetales</taxon>
        <taxon>Treponemataceae</taxon>
        <taxon>Treponema</taxon>
    </lineage>
</organism>
<dbReference type="HAMAP" id="MF_01342">
    <property type="entry name" value="Ribosomal_uL16"/>
    <property type="match status" value="1"/>
</dbReference>
<keyword evidence="3 7" id="KW-0699">rRNA-binding</keyword>
<dbReference type="GO" id="GO:0000049">
    <property type="term" value="F:tRNA binding"/>
    <property type="evidence" value="ECO:0007669"/>
    <property type="project" value="UniProtKB-KW"/>
</dbReference>
<dbReference type="InterPro" id="IPR047873">
    <property type="entry name" value="Ribosomal_uL16"/>
</dbReference>
<reference evidence="13 14" key="1">
    <citation type="submission" date="2013-08" db="EMBL/GenBank/DDBJ databases">
        <authorList>
            <person name="Durkin A.S."/>
            <person name="Haft D.R."/>
            <person name="McCorrison J."/>
            <person name="Torralba M."/>
            <person name="Gillis M."/>
            <person name="Haft D.H."/>
            <person name="Methe B."/>
            <person name="Sutton G."/>
            <person name="Nelson K.E."/>
        </authorList>
    </citation>
    <scope>NUCLEOTIDE SEQUENCE [LARGE SCALE GENOMIC DNA]</scope>
    <source>
        <strain evidence="12 14">ATCC 35536</strain>
        <strain evidence="11 13">VPI DR56BR1116</strain>
    </source>
</reference>
<dbReference type="InterPro" id="IPR000114">
    <property type="entry name" value="Ribosomal_uL16_bact-type"/>
</dbReference>
<dbReference type="OrthoDB" id="9802589at2"/>
<dbReference type="SUPFAM" id="SSF54686">
    <property type="entry name" value="Ribosomal protein L16p/L10e"/>
    <property type="match status" value="1"/>
</dbReference>